<dbReference type="EMBL" id="KZ679677">
    <property type="protein sequence ID" value="PTB57856.1"/>
    <property type="molecule type" value="Genomic_DNA"/>
</dbReference>
<organism evidence="2 3">
    <name type="scientific">Trichoderma harzianum CBS 226.95</name>
    <dbReference type="NCBI Taxonomy" id="983964"/>
    <lineage>
        <taxon>Eukaryota</taxon>
        <taxon>Fungi</taxon>
        <taxon>Dikarya</taxon>
        <taxon>Ascomycota</taxon>
        <taxon>Pezizomycotina</taxon>
        <taxon>Sordariomycetes</taxon>
        <taxon>Hypocreomycetidae</taxon>
        <taxon>Hypocreales</taxon>
        <taxon>Hypocreaceae</taxon>
        <taxon>Trichoderma</taxon>
    </lineage>
</organism>
<protein>
    <submittedName>
        <fullName evidence="2">Uncharacterized protein</fullName>
    </submittedName>
</protein>
<feature type="region of interest" description="Disordered" evidence="1">
    <location>
        <begin position="1"/>
        <end position="24"/>
    </location>
</feature>
<evidence type="ECO:0000256" key="1">
    <source>
        <dbReference type="SAM" id="MobiDB-lite"/>
    </source>
</evidence>
<proteinExistence type="predicted"/>
<dbReference type="GeneID" id="36623046"/>
<evidence type="ECO:0000313" key="3">
    <source>
        <dbReference type="Proteomes" id="UP000241690"/>
    </source>
</evidence>
<dbReference type="Proteomes" id="UP000241690">
    <property type="component" value="Unassembled WGS sequence"/>
</dbReference>
<gene>
    <name evidence="2" type="ORF">M431DRAFT_351547</name>
</gene>
<keyword evidence="3" id="KW-1185">Reference proteome</keyword>
<dbReference type="RefSeq" id="XP_024777533.1">
    <property type="nucleotide sequence ID" value="XM_024914481.1"/>
</dbReference>
<reference evidence="2 3" key="1">
    <citation type="submission" date="2016-07" db="EMBL/GenBank/DDBJ databases">
        <title>Multiple horizontal gene transfer events from other fungi enriched the ability of initially mycotrophic Trichoderma (Ascomycota) to feed on dead plant biomass.</title>
        <authorList>
            <consortium name="DOE Joint Genome Institute"/>
            <person name="Aerts A."/>
            <person name="Atanasova L."/>
            <person name="Chenthamara K."/>
            <person name="Zhang J."/>
            <person name="Grujic M."/>
            <person name="Henrissat B."/>
            <person name="Kuo A."/>
            <person name="Salamov A."/>
            <person name="Lipzen A."/>
            <person name="Labutti K."/>
            <person name="Barry K."/>
            <person name="Miao Y."/>
            <person name="Rahimi M.J."/>
            <person name="Shen Q."/>
            <person name="Grigoriev I.V."/>
            <person name="Kubicek C.P."/>
            <person name="Druzhinina I.S."/>
        </authorList>
    </citation>
    <scope>NUCLEOTIDE SEQUENCE [LARGE SCALE GENOMIC DNA]</scope>
    <source>
        <strain evidence="2 3">CBS 226.95</strain>
    </source>
</reference>
<dbReference type="AlphaFoldDB" id="A0A2T4ALA5"/>
<evidence type="ECO:0000313" key="2">
    <source>
        <dbReference type="EMBL" id="PTB57856.1"/>
    </source>
</evidence>
<accession>A0A2T4ALA5</accession>
<name>A0A2T4ALA5_TRIHA</name>
<sequence>MASLDLNRATHHPHSHHITILQSRRPSPASWQRLTNGPCHAARRLRLCLSPCFLPKLVPLELVLGGSFAAAAWCQNTSALGLGLDPFFRLQVRGKERGEARERETERGWRGRLPAHCTYRGLPVLEEVAVGGLPSWCFVHPMDPWMSFHLPG</sequence>